<dbReference type="OrthoDB" id="8573660at2759"/>
<dbReference type="InterPro" id="IPR001427">
    <property type="entry name" value="RNaseA"/>
</dbReference>
<feature type="domain" description="Ribonuclease A-domain" evidence="3">
    <location>
        <begin position="65"/>
        <end position="180"/>
    </location>
</feature>
<keyword evidence="2" id="KW-1133">Transmembrane helix</keyword>
<evidence type="ECO:0000313" key="5">
    <source>
        <dbReference type="RefSeq" id="XP_013918098.1"/>
    </source>
</evidence>
<dbReference type="AlphaFoldDB" id="A0A6I9Y3P2"/>
<keyword evidence="2" id="KW-0472">Membrane</keyword>
<comment type="similarity">
    <text evidence="1">Belongs to the pancreatic ribonuclease family.</text>
</comment>
<dbReference type="GeneID" id="106545904"/>
<dbReference type="CDD" id="cd06265">
    <property type="entry name" value="RNase_A_canonical"/>
    <property type="match status" value="1"/>
</dbReference>
<accession>A0A6I9Y3P2</accession>
<dbReference type="PANTHER" id="PTHR11437:SF65">
    <property type="entry name" value="ANGIOGENIN-2"/>
    <property type="match status" value="1"/>
</dbReference>
<dbReference type="Pfam" id="PF00074">
    <property type="entry name" value="RnaseA"/>
    <property type="match status" value="1"/>
</dbReference>
<dbReference type="PANTHER" id="PTHR11437">
    <property type="entry name" value="RIBONUCLEASE"/>
    <property type="match status" value="1"/>
</dbReference>
<dbReference type="KEGG" id="tsr:106545904"/>
<name>A0A6I9Y3P2_9SAUR</name>
<dbReference type="GO" id="GO:0050830">
    <property type="term" value="P:defense response to Gram-positive bacterium"/>
    <property type="evidence" value="ECO:0007669"/>
    <property type="project" value="TreeGrafter"/>
</dbReference>
<dbReference type="SUPFAM" id="SSF54076">
    <property type="entry name" value="RNase A-like"/>
    <property type="match status" value="1"/>
</dbReference>
<dbReference type="GO" id="GO:0004540">
    <property type="term" value="F:RNA nuclease activity"/>
    <property type="evidence" value="ECO:0007669"/>
    <property type="project" value="TreeGrafter"/>
</dbReference>
<reference evidence="5" key="1">
    <citation type="submission" date="2025-08" db="UniProtKB">
        <authorList>
            <consortium name="RefSeq"/>
        </authorList>
    </citation>
    <scope>IDENTIFICATION</scope>
    <source>
        <tissue evidence="5">Skeletal muscle</tissue>
    </source>
</reference>
<dbReference type="RefSeq" id="XP_013918098.1">
    <property type="nucleotide sequence ID" value="XM_014062623.1"/>
</dbReference>
<organism evidence="4 5">
    <name type="scientific">Thamnophis sirtalis</name>
    <dbReference type="NCBI Taxonomy" id="35019"/>
    <lineage>
        <taxon>Eukaryota</taxon>
        <taxon>Metazoa</taxon>
        <taxon>Chordata</taxon>
        <taxon>Craniata</taxon>
        <taxon>Vertebrata</taxon>
        <taxon>Euteleostomi</taxon>
        <taxon>Lepidosauria</taxon>
        <taxon>Squamata</taxon>
        <taxon>Bifurcata</taxon>
        <taxon>Unidentata</taxon>
        <taxon>Episquamata</taxon>
        <taxon>Toxicofera</taxon>
        <taxon>Serpentes</taxon>
        <taxon>Colubroidea</taxon>
        <taxon>Colubridae</taxon>
        <taxon>Natricinae</taxon>
        <taxon>Thamnophis</taxon>
    </lineage>
</organism>
<proteinExistence type="inferred from homology"/>
<gene>
    <name evidence="5" type="primary">LOC106545904</name>
</gene>
<evidence type="ECO:0000259" key="3">
    <source>
        <dbReference type="SMART" id="SM00092"/>
    </source>
</evidence>
<feature type="transmembrane region" description="Helical" evidence="2">
    <location>
        <begin position="39"/>
        <end position="62"/>
    </location>
</feature>
<keyword evidence="4" id="KW-1185">Reference proteome</keyword>
<evidence type="ECO:0000256" key="1">
    <source>
        <dbReference type="ARBA" id="ARBA00005600"/>
    </source>
</evidence>
<sequence length="180" mass="20714">MARIRPPGLEFDTPDLECAKGASGCSHYKTKLLSQDRAMLLKAYCFWALFLLLCLPATSFFLCKEASSYREFLSRHVDNPKTDLQDDHNYCNRMMRRKGLKCQRSNTFIHASSQRLTAICNSKGKKLDGNRTSKTLFPITICIKSNHRRTIFCKYQGISEIRKIRVTCSRGLPVHYITHT</sequence>
<evidence type="ECO:0000256" key="2">
    <source>
        <dbReference type="SAM" id="Phobius"/>
    </source>
</evidence>
<dbReference type="SMART" id="SM00092">
    <property type="entry name" value="RNAse_Pc"/>
    <property type="match status" value="1"/>
</dbReference>
<dbReference type="Proteomes" id="UP000504617">
    <property type="component" value="Unplaced"/>
</dbReference>
<dbReference type="InterPro" id="IPR023412">
    <property type="entry name" value="RNaseA_domain"/>
</dbReference>
<dbReference type="GO" id="GO:0003676">
    <property type="term" value="F:nucleic acid binding"/>
    <property type="evidence" value="ECO:0007669"/>
    <property type="project" value="InterPro"/>
</dbReference>
<protein>
    <submittedName>
        <fullName evidence="5">Ribonuclease-like</fullName>
    </submittedName>
</protein>
<dbReference type="InterPro" id="IPR036816">
    <property type="entry name" value="RNaseA-like_dom_sf"/>
</dbReference>
<keyword evidence="2" id="KW-0812">Transmembrane</keyword>
<evidence type="ECO:0000313" key="4">
    <source>
        <dbReference type="Proteomes" id="UP000504617"/>
    </source>
</evidence>
<dbReference type="Gene3D" id="3.10.130.10">
    <property type="entry name" value="Ribonuclease A-like domain"/>
    <property type="match status" value="1"/>
</dbReference>